<evidence type="ECO:0000313" key="1">
    <source>
        <dbReference type="EMBL" id="SDK07514.1"/>
    </source>
</evidence>
<dbReference type="EMBL" id="FNFP01000001">
    <property type="protein sequence ID" value="SDK07514.1"/>
    <property type="molecule type" value="Genomic_DNA"/>
</dbReference>
<reference evidence="1 2" key="1">
    <citation type="submission" date="2016-10" db="EMBL/GenBank/DDBJ databases">
        <authorList>
            <person name="de Groot N.N."/>
        </authorList>
    </citation>
    <scope>NUCLEOTIDE SEQUENCE [LARGE SCALE GENOMIC DNA]</scope>
    <source>
        <strain evidence="1 2">DSM 18346</strain>
    </source>
</reference>
<accession>A0A1G8YYM5</accession>
<proteinExistence type="predicted"/>
<sequence length="42" mass="5201">MTYYDIMKYILKRLGYKSQTWKGDRNDRKKIRIEETGDILFL</sequence>
<dbReference type="Proteomes" id="UP000198718">
    <property type="component" value="Unassembled WGS sequence"/>
</dbReference>
<evidence type="ECO:0000313" key="2">
    <source>
        <dbReference type="Proteomes" id="UP000198718"/>
    </source>
</evidence>
<organism evidence="1 2">
    <name type="scientific">Natronincola ferrireducens</name>
    <dbReference type="NCBI Taxonomy" id="393762"/>
    <lineage>
        <taxon>Bacteria</taxon>
        <taxon>Bacillati</taxon>
        <taxon>Bacillota</taxon>
        <taxon>Clostridia</taxon>
        <taxon>Peptostreptococcales</taxon>
        <taxon>Natronincolaceae</taxon>
        <taxon>Natronincola</taxon>
    </lineage>
</organism>
<keyword evidence="2" id="KW-1185">Reference proteome</keyword>
<gene>
    <name evidence="1" type="ORF">SAMN05660472_00676</name>
</gene>
<protein>
    <submittedName>
        <fullName evidence="1">Uncharacterized protein</fullName>
    </submittedName>
</protein>
<name>A0A1G8YYM5_9FIRM</name>
<dbReference type="AlphaFoldDB" id="A0A1G8YYM5"/>